<dbReference type="Pfam" id="PF08279">
    <property type="entry name" value="HTH_11"/>
    <property type="match status" value="1"/>
</dbReference>
<reference evidence="4" key="2">
    <citation type="submission" date="2021-09" db="EMBL/GenBank/DDBJ databases">
        <authorList>
            <person name="Gilroy R."/>
        </authorList>
    </citation>
    <scope>NUCLEOTIDE SEQUENCE</scope>
    <source>
        <strain evidence="4">CHK124-7917</strain>
    </source>
</reference>
<dbReference type="SUPFAM" id="SSF75500">
    <property type="entry name" value="Putative transcriptional regulator TM1602, C-terminal domain"/>
    <property type="match status" value="1"/>
</dbReference>
<dbReference type="RefSeq" id="WP_274959013.1">
    <property type="nucleotide sequence ID" value="NZ_DYWQ01000080.1"/>
</dbReference>
<feature type="binding site" evidence="1">
    <location>
        <position position="88"/>
    </location>
    <ligand>
        <name>Ni(2+)</name>
        <dbReference type="ChEBI" id="CHEBI:49786"/>
    </ligand>
</feature>
<accession>A0A921GHH5</accession>
<evidence type="ECO:0000313" key="5">
    <source>
        <dbReference type="Proteomes" id="UP000697330"/>
    </source>
</evidence>
<dbReference type="Gene3D" id="1.10.10.10">
    <property type="entry name" value="Winged helix-like DNA-binding domain superfamily/Winged helix DNA-binding domain"/>
    <property type="match status" value="1"/>
</dbReference>
<protein>
    <submittedName>
        <fullName evidence="4">Transcription repressor NadR</fullName>
    </submittedName>
</protein>
<dbReference type="Gene3D" id="3.30.1340.20">
    <property type="entry name" value="3H domain"/>
    <property type="match status" value="1"/>
</dbReference>
<organism evidence="4 5">
    <name type="scientific">Thermophilibacter provencensis</name>
    <dbReference type="NCBI Taxonomy" id="1852386"/>
    <lineage>
        <taxon>Bacteria</taxon>
        <taxon>Bacillati</taxon>
        <taxon>Actinomycetota</taxon>
        <taxon>Coriobacteriia</taxon>
        <taxon>Coriobacteriales</taxon>
        <taxon>Atopobiaceae</taxon>
        <taxon>Thermophilibacter</taxon>
    </lineage>
</organism>
<evidence type="ECO:0000259" key="3">
    <source>
        <dbReference type="Pfam" id="PF08279"/>
    </source>
</evidence>
<dbReference type="InterPro" id="IPR004173">
    <property type="entry name" value="3H_domain"/>
</dbReference>
<dbReference type="AlphaFoldDB" id="A0A921GHH5"/>
<evidence type="ECO:0000313" key="4">
    <source>
        <dbReference type="EMBL" id="HJF45163.1"/>
    </source>
</evidence>
<gene>
    <name evidence="4" type="ORF">K8U72_05180</name>
</gene>
<feature type="domain" description="3H" evidence="2">
    <location>
        <begin position="77"/>
        <end position="172"/>
    </location>
</feature>
<dbReference type="InterPro" id="IPR013196">
    <property type="entry name" value="HTH_11"/>
</dbReference>
<keyword evidence="1" id="KW-0479">Metal-binding</keyword>
<dbReference type="PANTHER" id="PTHR40068">
    <property type="entry name" value="TRANSCRIPTION REPRESSOR NIAR-RELATED"/>
    <property type="match status" value="1"/>
</dbReference>
<dbReference type="SUPFAM" id="SSF46785">
    <property type="entry name" value="Winged helix' DNA-binding domain"/>
    <property type="match status" value="1"/>
</dbReference>
<dbReference type="InterPro" id="IPR036388">
    <property type="entry name" value="WH-like_DNA-bd_sf"/>
</dbReference>
<dbReference type="InterPro" id="IPR036390">
    <property type="entry name" value="WH_DNA-bd_sf"/>
</dbReference>
<feature type="binding site" evidence="1">
    <location>
        <position position="149"/>
    </location>
    <ligand>
        <name>Ni(2+)</name>
        <dbReference type="ChEBI" id="CHEBI:49786"/>
    </ligand>
</feature>
<evidence type="ECO:0000259" key="2">
    <source>
        <dbReference type="Pfam" id="PF02829"/>
    </source>
</evidence>
<dbReference type="GO" id="GO:0046872">
    <property type="term" value="F:metal ion binding"/>
    <property type="evidence" value="ECO:0007669"/>
    <property type="project" value="UniProtKB-KW"/>
</dbReference>
<dbReference type="InterPro" id="IPR035922">
    <property type="entry name" value="3H_dom_sf"/>
</dbReference>
<name>A0A921GHH5_9ACTN</name>
<proteinExistence type="predicted"/>
<keyword evidence="1" id="KW-0533">Nickel</keyword>
<dbReference type="PANTHER" id="PTHR40068:SF1">
    <property type="entry name" value="TRANSCRIPTION REPRESSOR NIAR-RELATED"/>
    <property type="match status" value="1"/>
</dbReference>
<feature type="domain" description="Helix-turn-helix type 11" evidence="3">
    <location>
        <begin position="9"/>
        <end position="61"/>
    </location>
</feature>
<sequence length="184" mass="19829">MSAGSGDARREKIMGALRGSESPLSGAALAERCGVSRQVVVTDIALLRTRGEKIVSTNRGYVLIADGPPPRPARLFKCRHTAEQTVDELTCVVDLGGCVEDVFVNHRVYGKVSSELGISSRRDVERFMAELASGVSAPLMEVTSGYHFHHVSAGSEEALDEVERALSERGYLAEPTDYEAATFS</sequence>
<feature type="binding site" evidence="1">
    <location>
        <position position="147"/>
    </location>
    <ligand>
        <name>Ni(2+)</name>
        <dbReference type="ChEBI" id="CHEBI:49786"/>
    </ligand>
</feature>
<dbReference type="EMBL" id="DYWQ01000080">
    <property type="protein sequence ID" value="HJF45163.1"/>
    <property type="molecule type" value="Genomic_DNA"/>
</dbReference>
<comment type="caution">
    <text evidence="4">The sequence shown here is derived from an EMBL/GenBank/DDBJ whole genome shotgun (WGS) entry which is preliminary data.</text>
</comment>
<dbReference type="Pfam" id="PF02829">
    <property type="entry name" value="3H"/>
    <property type="match status" value="1"/>
</dbReference>
<dbReference type="InterPro" id="IPR026043">
    <property type="entry name" value="NadR"/>
</dbReference>
<feature type="binding site" evidence="1">
    <location>
        <position position="80"/>
    </location>
    <ligand>
        <name>Ni(2+)</name>
        <dbReference type="ChEBI" id="CHEBI:49786"/>
    </ligand>
</feature>
<reference evidence="4" key="1">
    <citation type="journal article" date="2021" name="PeerJ">
        <title>Extensive microbial diversity within the chicken gut microbiome revealed by metagenomics and culture.</title>
        <authorList>
            <person name="Gilroy R."/>
            <person name="Ravi A."/>
            <person name="Getino M."/>
            <person name="Pursley I."/>
            <person name="Horton D.L."/>
            <person name="Alikhan N.F."/>
            <person name="Baker D."/>
            <person name="Gharbi K."/>
            <person name="Hall N."/>
            <person name="Watson M."/>
            <person name="Adriaenssens E.M."/>
            <person name="Foster-Nyarko E."/>
            <person name="Jarju S."/>
            <person name="Secka A."/>
            <person name="Antonio M."/>
            <person name="Oren A."/>
            <person name="Chaudhuri R.R."/>
            <person name="La Ragione R."/>
            <person name="Hildebrand F."/>
            <person name="Pallen M.J."/>
        </authorList>
    </citation>
    <scope>NUCLEOTIDE SEQUENCE</scope>
    <source>
        <strain evidence="4">CHK124-7917</strain>
    </source>
</reference>
<dbReference type="PIRSF" id="PIRSF037847">
    <property type="entry name" value="NiaR"/>
    <property type="match status" value="1"/>
</dbReference>
<dbReference type="Proteomes" id="UP000697330">
    <property type="component" value="Unassembled WGS sequence"/>
</dbReference>
<evidence type="ECO:0000256" key="1">
    <source>
        <dbReference type="PIRSR" id="PIRSR037847-1"/>
    </source>
</evidence>